<evidence type="ECO:0000313" key="1">
    <source>
        <dbReference type="EMBL" id="JAD55354.1"/>
    </source>
</evidence>
<dbReference type="AlphaFoldDB" id="A0A0A9AUC8"/>
<dbReference type="EMBL" id="GBRH01242541">
    <property type="protein sequence ID" value="JAD55354.1"/>
    <property type="molecule type" value="Transcribed_RNA"/>
</dbReference>
<reference evidence="1" key="2">
    <citation type="journal article" date="2015" name="Data Brief">
        <title>Shoot transcriptome of the giant reed, Arundo donax.</title>
        <authorList>
            <person name="Barrero R.A."/>
            <person name="Guerrero F.D."/>
            <person name="Moolhuijzen P."/>
            <person name="Goolsby J.A."/>
            <person name="Tidwell J."/>
            <person name="Bellgard S.E."/>
            <person name="Bellgard M.I."/>
        </authorList>
    </citation>
    <scope>NUCLEOTIDE SEQUENCE</scope>
    <source>
        <tissue evidence="1">Shoot tissue taken approximately 20 cm above the soil surface</tissue>
    </source>
</reference>
<name>A0A0A9AUC8_ARUDO</name>
<organism evidence="1">
    <name type="scientific">Arundo donax</name>
    <name type="common">Giant reed</name>
    <name type="synonym">Donax arundinaceus</name>
    <dbReference type="NCBI Taxonomy" id="35708"/>
    <lineage>
        <taxon>Eukaryota</taxon>
        <taxon>Viridiplantae</taxon>
        <taxon>Streptophyta</taxon>
        <taxon>Embryophyta</taxon>
        <taxon>Tracheophyta</taxon>
        <taxon>Spermatophyta</taxon>
        <taxon>Magnoliopsida</taxon>
        <taxon>Liliopsida</taxon>
        <taxon>Poales</taxon>
        <taxon>Poaceae</taxon>
        <taxon>PACMAD clade</taxon>
        <taxon>Arundinoideae</taxon>
        <taxon>Arundineae</taxon>
        <taxon>Arundo</taxon>
    </lineage>
</organism>
<protein>
    <submittedName>
        <fullName evidence="1">Uncharacterized protein</fullName>
    </submittedName>
</protein>
<accession>A0A0A9AUC8</accession>
<sequence length="33" mass="3696">MLINKTPSADMPYMHKHSTPLSCMLAFPVHVPT</sequence>
<reference evidence="1" key="1">
    <citation type="submission" date="2014-09" db="EMBL/GenBank/DDBJ databases">
        <authorList>
            <person name="Magalhaes I.L.F."/>
            <person name="Oliveira U."/>
            <person name="Santos F.R."/>
            <person name="Vidigal T.H.D.A."/>
            <person name="Brescovit A.D."/>
            <person name="Santos A.J."/>
        </authorList>
    </citation>
    <scope>NUCLEOTIDE SEQUENCE</scope>
    <source>
        <tissue evidence="1">Shoot tissue taken approximately 20 cm above the soil surface</tissue>
    </source>
</reference>
<proteinExistence type="predicted"/>